<keyword evidence="1" id="KW-0808">Transferase</keyword>
<dbReference type="PANTHER" id="PTHR43877">
    <property type="entry name" value="AMINOALKYLPHOSPHONATE N-ACETYLTRANSFERASE-RELATED-RELATED"/>
    <property type="match status" value="1"/>
</dbReference>
<dbReference type="CDD" id="cd04301">
    <property type="entry name" value="NAT_SF"/>
    <property type="match status" value="1"/>
</dbReference>
<comment type="caution">
    <text evidence="4">The sequence shown here is derived from an EMBL/GenBank/DDBJ whole genome shotgun (WGS) entry which is preliminary data.</text>
</comment>
<evidence type="ECO:0000259" key="3">
    <source>
        <dbReference type="PROSITE" id="PS51186"/>
    </source>
</evidence>
<dbReference type="EMBL" id="LMWY01000070">
    <property type="protein sequence ID" value="KUN90916.1"/>
    <property type="molecule type" value="Genomic_DNA"/>
</dbReference>
<gene>
    <name evidence="4" type="ORF">AQJ67_43475</name>
</gene>
<keyword evidence="5" id="KW-1185">Reference proteome</keyword>
<dbReference type="OrthoDB" id="8593648at2"/>
<proteinExistence type="predicted"/>
<dbReference type="SUPFAM" id="SSF55729">
    <property type="entry name" value="Acyl-CoA N-acyltransferases (Nat)"/>
    <property type="match status" value="1"/>
</dbReference>
<dbReference type="InterPro" id="IPR050832">
    <property type="entry name" value="Bact_Acetyltransf"/>
</dbReference>
<evidence type="ECO:0000313" key="4">
    <source>
        <dbReference type="EMBL" id="KUN90916.1"/>
    </source>
</evidence>
<dbReference type="PROSITE" id="PS51186">
    <property type="entry name" value="GNAT"/>
    <property type="match status" value="1"/>
</dbReference>
<dbReference type="AlphaFoldDB" id="A0A117RHB5"/>
<dbReference type="GO" id="GO:0016747">
    <property type="term" value="F:acyltransferase activity, transferring groups other than amino-acyl groups"/>
    <property type="evidence" value="ECO:0007669"/>
    <property type="project" value="InterPro"/>
</dbReference>
<evidence type="ECO:0000313" key="5">
    <source>
        <dbReference type="Proteomes" id="UP000053429"/>
    </source>
</evidence>
<dbReference type="InterPro" id="IPR000182">
    <property type="entry name" value="GNAT_dom"/>
</dbReference>
<evidence type="ECO:0000256" key="1">
    <source>
        <dbReference type="ARBA" id="ARBA00022679"/>
    </source>
</evidence>
<dbReference type="Pfam" id="PF00583">
    <property type="entry name" value="Acetyltransf_1"/>
    <property type="match status" value="1"/>
</dbReference>
<protein>
    <recommendedName>
        <fullName evidence="3">N-acetyltransferase domain-containing protein</fullName>
    </recommendedName>
</protein>
<sequence length="266" mass="28541">MPAPITPARITDLHEVLAAYPRYWGDRDLRALHLRALVQEFPETCLVARAEDGTRGYVIGFMTPGGTGYVHLIAVRDDTKGTGLGRALYEAFSEAARRQGAVRLKAITSTGNTGSVAFHKSLGFEASVVDDYNGPGEPMVREGSTSASPYPDLRLDQPGVRGSRRGLGGVEDIARHVVPEHEGCGADPSNPQQRLLWMSTNAPAGVESQSSGCCPQADDCRERHGRIRARRPSAAPSTRVGACPLGHCAVISYSLPRSPTSWGLPR</sequence>
<accession>A0A117RHB5</accession>
<dbReference type="STRING" id="661399.AQJ67_43475"/>
<dbReference type="Proteomes" id="UP000053429">
    <property type="component" value="Unassembled WGS sequence"/>
</dbReference>
<keyword evidence="2" id="KW-0012">Acyltransferase</keyword>
<dbReference type="Gene3D" id="3.40.630.30">
    <property type="match status" value="1"/>
</dbReference>
<reference evidence="4 5" key="1">
    <citation type="submission" date="2015-10" db="EMBL/GenBank/DDBJ databases">
        <title>Draft genome sequence of Streptomyces caeruleatus NRRL B-24802, type strain for the species Streptomyces caeruleatus.</title>
        <authorList>
            <person name="Ruckert C."/>
            <person name="Winkler A."/>
            <person name="Kalinowski J."/>
            <person name="Kampfer P."/>
            <person name="Glaeser S."/>
        </authorList>
    </citation>
    <scope>NUCLEOTIDE SEQUENCE [LARGE SCALE GENOMIC DNA]</scope>
    <source>
        <strain evidence="4 5">NRRL B-24802</strain>
    </source>
</reference>
<feature type="domain" description="N-acetyltransferase" evidence="3">
    <location>
        <begin position="3"/>
        <end position="144"/>
    </location>
</feature>
<name>A0A117RHB5_9ACTN</name>
<organism evidence="4 5">
    <name type="scientific">Streptomyces caeruleatus</name>
    <dbReference type="NCBI Taxonomy" id="661399"/>
    <lineage>
        <taxon>Bacteria</taxon>
        <taxon>Bacillati</taxon>
        <taxon>Actinomycetota</taxon>
        <taxon>Actinomycetes</taxon>
        <taxon>Kitasatosporales</taxon>
        <taxon>Streptomycetaceae</taxon>
        <taxon>Streptomyces</taxon>
    </lineage>
</organism>
<dbReference type="InterPro" id="IPR016181">
    <property type="entry name" value="Acyl_CoA_acyltransferase"/>
</dbReference>
<evidence type="ECO:0000256" key="2">
    <source>
        <dbReference type="ARBA" id="ARBA00023315"/>
    </source>
</evidence>